<proteinExistence type="predicted"/>
<evidence type="ECO:0000313" key="4">
    <source>
        <dbReference type="EMBL" id="TWF53100.1"/>
    </source>
</evidence>
<dbReference type="PANTHER" id="PTHR43420">
    <property type="entry name" value="ACETYLTRANSFERASE"/>
    <property type="match status" value="1"/>
</dbReference>
<dbReference type="EMBL" id="VIWP01000004">
    <property type="protein sequence ID" value="TWF53100.1"/>
    <property type="molecule type" value="Genomic_DNA"/>
</dbReference>
<dbReference type="GO" id="GO:0016747">
    <property type="term" value="F:acyltransferase activity, transferring groups other than amino-acyl groups"/>
    <property type="evidence" value="ECO:0007669"/>
    <property type="project" value="InterPro"/>
</dbReference>
<gene>
    <name evidence="4" type="ORF">FHW37_104371</name>
</gene>
<keyword evidence="2" id="KW-0012">Acyltransferase</keyword>
<keyword evidence="5" id="KW-1185">Reference proteome</keyword>
<evidence type="ECO:0000259" key="3">
    <source>
        <dbReference type="PROSITE" id="PS51186"/>
    </source>
</evidence>
<evidence type="ECO:0000313" key="5">
    <source>
        <dbReference type="Proteomes" id="UP000320653"/>
    </source>
</evidence>
<dbReference type="InterPro" id="IPR000182">
    <property type="entry name" value="GNAT_dom"/>
</dbReference>
<comment type="caution">
    <text evidence="4">The sequence shown here is derived from an EMBL/GenBank/DDBJ whole genome shotgun (WGS) entry which is preliminary data.</text>
</comment>
<dbReference type="PROSITE" id="PS51186">
    <property type="entry name" value="GNAT"/>
    <property type="match status" value="1"/>
</dbReference>
<dbReference type="Pfam" id="PF00583">
    <property type="entry name" value="Acetyltransf_1"/>
    <property type="match status" value="1"/>
</dbReference>
<dbReference type="CDD" id="cd04301">
    <property type="entry name" value="NAT_SF"/>
    <property type="match status" value="1"/>
</dbReference>
<dbReference type="RefSeq" id="WP_145638673.1">
    <property type="nucleotide sequence ID" value="NZ_VIWP01000004.1"/>
</dbReference>
<dbReference type="InterPro" id="IPR050680">
    <property type="entry name" value="YpeA/RimI_acetyltransf"/>
</dbReference>
<dbReference type="Proteomes" id="UP000320653">
    <property type="component" value="Unassembled WGS sequence"/>
</dbReference>
<feature type="domain" description="N-acetyltransferase" evidence="3">
    <location>
        <begin position="12"/>
        <end position="164"/>
    </location>
</feature>
<dbReference type="PANTHER" id="PTHR43420:SF12">
    <property type="entry name" value="N-ACETYLTRANSFERASE DOMAIN-CONTAINING PROTEIN"/>
    <property type="match status" value="1"/>
</dbReference>
<dbReference type="InterPro" id="IPR016181">
    <property type="entry name" value="Acyl_CoA_acyltransferase"/>
</dbReference>
<dbReference type="AlphaFoldDB" id="A0A561QRT5"/>
<reference evidence="4 5" key="1">
    <citation type="submission" date="2019-06" db="EMBL/GenBank/DDBJ databases">
        <title>Sorghum-associated microbial communities from plants grown in Nebraska, USA.</title>
        <authorList>
            <person name="Schachtman D."/>
        </authorList>
    </citation>
    <scope>NUCLEOTIDE SEQUENCE [LARGE SCALE GENOMIC DNA]</scope>
    <source>
        <strain evidence="4 5">1225</strain>
    </source>
</reference>
<dbReference type="Gene3D" id="3.40.630.30">
    <property type="match status" value="1"/>
</dbReference>
<accession>A0A561QRT5</accession>
<protein>
    <submittedName>
        <fullName evidence="4">Ribosomal-protein-alanine N-acetyltransferase</fullName>
    </submittedName>
</protein>
<organism evidence="4 5">
    <name type="scientific">Neorhizobium alkalisoli</name>
    <dbReference type="NCBI Taxonomy" id="528178"/>
    <lineage>
        <taxon>Bacteria</taxon>
        <taxon>Pseudomonadati</taxon>
        <taxon>Pseudomonadota</taxon>
        <taxon>Alphaproteobacteria</taxon>
        <taxon>Hyphomicrobiales</taxon>
        <taxon>Rhizobiaceae</taxon>
        <taxon>Rhizobium/Agrobacterium group</taxon>
        <taxon>Neorhizobium</taxon>
    </lineage>
</organism>
<sequence length="164" mass="18375">MFDDYLSWKPFFEVVALEVDDCVEISDLHGQRFPRQWSDGEFQNLVLQHNVFGFAVRQTNAFFSKPLAGFVLCREGGGEAEILTVAVAEKYGRQGLGWRLMQAALREAVSRGADTMFLEVEAANKPAADLYAKLGFRKVGERPSYYTGADGRRSAALVMSRVLR</sequence>
<dbReference type="SUPFAM" id="SSF55729">
    <property type="entry name" value="Acyl-CoA N-acyltransferases (Nat)"/>
    <property type="match status" value="1"/>
</dbReference>
<name>A0A561QRT5_9HYPH</name>
<evidence type="ECO:0000256" key="2">
    <source>
        <dbReference type="ARBA" id="ARBA00023315"/>
    </source>
</evidence>
<dbReference type="OrthoDB" id="9804026at2"/>
<evidence type="ECO:0000256" key="1">
    <source>
        <dbReference type="ARBA" id="ARBA00022679"/>
    </source>
</evidence>
<keyword evidence="1 4" id="KW-0808">Transferase</keyword>